<dbReference type="EC" id="2.7.13.3" evidence="2"/>
<dbReference type="SMART" id="SM00304">
    <property type="entry name" value="HAMP"/>
    <property type="match status" value="1"/>
</dbReference>
<evidence type="ECO:0000256" key="7">
    <source>
        <dbReference type="SAM" id="Coils"/>
    </source>
</evidence>
<dbReference type="SUPFAM" id="SSF158472">
    <property type="entry name" value="HAMP domain-like"/>
    <property type="match status" value="1"/>
</dbReference>
<dbReference type="PANTHER" id="PTHR43711:SF1">
    <property type="entry name" value="HISTIDINE KINASE 1"/>
    <property type="match status" value="1"/>
</dbReference>
<dbReference type="GO" id="GO:0016020">
    <property type="term" value="C:membrane"/>
    <property type="evidence" value="ECO:0007669"/>
    <property type="project" value="InterPro"/>
</dbReference>
<dbReference type="PROSITE" id="PS50885">
    <property type="entry name" value="HAMP"/>
    <property type="match status" value="1"/>
</dbReference>
<feature type="domain" description="Histidine kinase" evidence="8">
    <location>
        <begin position="102"/>
        <end position="323"/>
    </location>
</feature>
<gene>
    <name evidence="10" type="ORF">S01H1_01284</name>
</gene>
<dbReference type="CDD" id="cd00082">
    <property type="entry name" value="HisKA"/>
    <property type="match status" value="1"/>
</dbReference>
<keyword evidence="5" id="KW-0418">Kinase</keyword>
<reference evidence="10" key="1">
    <citation type="journal article" date="2014" name="Front. Microbiol.">
        <title>High frequency of phylogenetically diverse reductive dehalogenase-homologous genes in deep subseafloor sedimentary metagenomes.</title>
        <authorList>
            <person name="Kawai M."/>
            <person name="Futagami T."/>
            <person name="Toyoda A."/>
            <person name="Takaki Y."/>
            <person name="Nishi S."/>
            <person name="Hori S."/>
            <person name="Arai W."/>
            <person name="Tsubouchi T."/>
            <person name="Morono Y."/>
            <person name="Uchiyama I."/>
            <person name="Ito T."/>
            <person name="Fujiyama A."/>
            <person name="Inagaki F."/>
            <person name="Takami H."/>
        </authorList>
    </citation>
    <scope>NUCLEOTIDE SEQUENCE</scope>
    <source>
        <strain evidence="10">Expedition CK06-06</strain>
    </source>
</reference>
<dbReference type="CDD" id="cd06225">
    <property type="entry name" value="HAMP"/>
    <property type="match status" value="1"/>
</dbReference>
<dbReference type="Gene3D" id="3.30.565.10">
    <property type="entry name" value="Histidine kinase-like ATPase, C-terminal domain"/>
    <property type="match status" value="1"/>
</dbReference>
<comment type="caution">
    <text evidence="10">The sequence shown here is derived from an EMBL/GenBank/DDBJ whole genome shotgun (WGS) entry which is preliminary data.</text>
</comment>
<dbReference type="AlphaFoldDB" id="X0SD10"/>
<dbReference type="Gene3D" id="1.10.287.130">
    <property type="match status" value="1"/>
</dbReference>
<evidence type="ECO:0000256" key="5">
    <source>
        <dbReference type="ARBA" id="ARBA00022777"/>
    </source>
</evidence>
<dbReference type="FunFam" id="3.30.565.10:FF:000010">
    <property type="entry name" value="Sensor histidine kinase RcsC"/>
    <property type="match status" value="1"/>
</dbReference>
<sequence length="327" mass="35965">GTGAIVAFYWITQRVILRPIRQLRAIANNVAEGNLDIRSAIKTGDEYEKLANAFNNMLDGLQATQEKLRQANKQLDAKIAELSERNIELFKANKVKGEFLANISHEFRTPLNAILGFAQVLREKPQSAIGGEKAQRYAENIITSGNSLLNMINDLLDLAKTQAGKMELHIEKTSVQQLCKALVSSFSLLTKKKKVKVKLLVDSDIPILSTDAGKVQQILYNFLSNAVKFTPPRGKIEIRAQMTDEKTVRIAVSDNGCGIAESDREKIFEKFRQADGSITRESTGTGLGLTISTELAAMLAGSIGLQSELDKGSTFWIDIPVTITKEA</sequence>
<name>X0SD10_9ZZZZ</name>
<dbReference type="SUPFAM" id="SSF55874">
    <property type="entry name" value="ATPase domain of HSP90 chaperone/DNA topoisomerase II/histidine kinase"/>
    <property type="match status" value="1"/>
</dbReference>
<evidence type="ECO:0000313" key="10">
    <source>
        <dbReference type="EMBL" id="GAF78933.1"/>
    </source>
</evidence>
<evidence type="ECO:0000256" key="4">
    <source>
        <dbReference type="ARBA" id="ARBA00022679"/>
    </source>
</evidence>
<dbReference type="SMART" id="SM00388">
    <property type="entry name" value="HisKA"/>
    <property type="match status" value="1"/>
</dbReference>
<evidence type="ECO:0000256" key="6">
    <source>
        <dbReference type="ARBA" id="ARBA00023012"/>
    </source>
</evidence>
<feature type="coiled-coil region" evidence="7">
    <location>
        <begin position="54"/>
        <end position="92"/>
    </location>
</feature>
<evidence type="ECO:0000256" key="1">
    <source>
        <dbReference type="ARBA" id="ARBA00000085"/>
    </source>
</evidence>
<dbReference type="InterPro" id="IPR003661">
    <property type="entry name" value="HisK_dim/P_dom"/>
</dbReference>
<keyword evidence="6" id="KW-0902">Two-component regulatory system</keyword>
<dbReference type="InterPro" id="IPR003660">
    <property type="entry name" value="HAMP_dom"/>
</dbReference>
<organism evidence="10">
    <name type="scientific">marine sediment metagenome</name>
    <dbReference type="NCBI Taxonomy" id="412755"/>
    <lineage>
        <taxon>unclassified sequences</taxon>
        <taxon>metagenomes</taxon>
        <taxon>ecological metagenomes</taxon>
    </lineage>
</organism>
<evidence type="ECO:0000256" key="2">
    <source>
        <dbReference type="ARBA" id="ARBA00012438"/>
    </source>
</evidence>
<dbReference type="EMBL" id="BARS01000543">
    <property type="protein sequence ID" value="GAF78933.1"/>
    <property type="molecule type" value="Genomic_DNA"/>
</dbReference>
<dbReference type="Pfam" id="PF00672">
    <property type="entry name" value="HAMP"/>
    <property type="match status" value="1"/>
</dbReference>
<keyword evidence="3" id="KW-0597">Phosphoprotein</keyword>
<dbReference type="PANTHER" id="PTHR43711">
    <property type="entry name" value="TWO-COMPONENT HISTIDINE KINASE"/>
    <property type="match status" value="1"/>
</dbReference>
<dbReference type="InterPro" id="IPR005467">
    <property type="entry name" value="His_kinase_dom"/>
</dbReference>
<comment type="catalytic activity">
    <reaction evidence="1">
        <text>ATP + protein L-histidine = ADP + protein N-phospho-L-histidine.</text>
        <dbReference type="EC" id="2.7.13.3"/>
    </reaction>
</comment>
<evidence type="ECO:0000259" key="9">
    <source>
        <dbReference type="PROSITE" id="PS50885"/>
    </source>
</evidence>
<dbReference type="SMART" id="SM00387">
    <property type="entry name" value="HATPase_c"/>
    <property type="match status" value="1"/>
</dbReference>
<evidence type="ECO:0000256" key="3">
    <source>
        <dbReference type="ARBA" id="ARBA00022553"/>
    </source>
</evidence>
<dbReference type="PRINTS" id="PR00344">
    <property type="entry name" value="BCTRLSENSOR"/>
</dbReference>
<dbReference type="SUPFAM" id="SSF47384">
    <property type="entry name" value="Homodimeric domain of signal transducing histidine kinase"/>
    <property type="match status" value="1"/>
</dbReference>
<dbReference type="Gene3D" id="6.10.340.10">
    <property type="match status" value="1"/>
</dbReference>
<dbReference type="CDD" id="cd16922">
    <property type="entry name" value="HATPase_EvgS-ArcB-TorS-like"/>
    <property type="match status" value="1"/>
</dbReference>
<dbReference type="Pfam" id="PF02518">
    <property type="entry name" value="HATPase_c"/>
    <property type="match status" value="1"/>
</dbReference>
<dbReference type="InterPro" id="IPR036890">
    <property type="entry name" value="HATPase_C_sf"/>
</dbReference>
<dbReference type="InterPro" id="IPR004358">
    <property type="entry name" value="Sig_transdc_His_kin-like_C"/>
</dbReference>
<dbReference type="InterPro" id="IPR003594">
    <property type="entry name" value="HATPase_dom"/>
</dbReference>
<dbReference type="PROSITE" id="PS50109">
    <property type="entry name" value="HIS_KIN"/>
    <property type="match status" value="1"/>
</dbReference>
<accession>X0SD10</accession>
<dbReference type="InterPro" id="IPR036097">
    <property type="entry name" value="HisK_dim/P_sf"/>
</dbReference>
<proteinExistence type="predicted"/>
<keyword evidence="7" id="KW-0175">Coiled coil</keyword>
<dbReference type="GO" id="GO:0000155">
    <property type="term" value="F:phosphorelay sensor kinase activity"/>
    <property type="evidence" value="ECO:0007669"/>
    <property type="project" value="InterPro"/>
</dbReference>
<keyword evidence="4" id="KW-0808">Transferase</keyword>
<feature type="non-terminal residue" evidence="10">
    <location>
        <position position="1"/>
    </location>
</feature>
<protein>
    <recommendedName>
        <fullName evidence="2">histidine kinase</fullName>
        <ecNumber evidence="2">2.7.13.3</ecNumber>
    </recommendedName>
</protein>
<dbReference type="InterPro" id="IPR050736">
    <property type="entry name" value="Sensor_HK_Regulatory"/>
</dbReference>
<dbReference type="Pfam" id="PF00512">
    <property type="entry name" value="HisKA"/>
    <property type="match status" value="1"/>
</dbReference>
<evidence type="ECO:0000259" key="8">
    <source>
        <dbReference type="PROSITE" id="PS50109"/>
    </source>
</evidence>
<feature type="domain" description="HAMP" evidence="9">
    <location>
        <begin position="14"/>
        <end position="66"/>
    </location>
</feature>